<gene>
    <name evidence="2" type="ORF">JOC28_001406</name>
</gene>
<dbReference type="SUPFAM" id="SSF55729">
    <property type="entry name" value="Acyl-CoA N-acyltransferases (Nat)"/>
    <property type="match status" value="1"/>
</dbReference>
<comment type="caution">
    <text evidence="2">The sequence shown here is derived from an EMBL/GenBank/DDBJ whole genome shotgun (WGS) entry which is preliminary data.</text>
</comment>
<dbReference type="Proteomes" id="UP000697472">
    <property type="component" value="Unassembled WGS sequence"/>
</dbReference>
<dbReference type="InterPro" id="IPR000182">
    <property type="entry name" value="GNAT_dom"/>
</dbReference>
<reference evidence="2 3" key="1">
    <citation type="submission" date="2021-01" db="EMBL/GenBank/DDBJ databases">
        <title>Genomic Encyclopedia of Type Strains, Phase IV (KMG-IV): sequencing the most valuable type-strain genomes for metagenomic binning, comparative biology and taxonomic classification.</title>
        <authorList>
            <person name="Goeker M."/>
        </authorList>
    </citation>
    <scope>NUCLEOTIDE SEQUENCE [LARGE SCALE GENOMIC DNA]</scope>
    <source>
        <strain evidence="2 3">DSM 27382</strain>
    </source>
</reference>
<organism evidence="2 3">
    <name type="scientific">Streptococcus loxodontisalivarius</name>
    <dbReference type="NCBI Taxonomy" id="1349415"/>
    <lineage>
        <taxon>Bacteria</taxon>
        <taxon>Bacillati</taxon>
        <taxon>Bacillota</taxon>
        <taxon>Bacilli</taxon>
        <taxon>Lactobacillales</taxon>
        <taxon>Streptococcaceae</taxon>
        <taxon>Streptococcus</taxon>
    </lineage>
</organism>
<dbReference type="PROSITE" id="PS51186">
    <property type="entry name" value="GNAT"/>
    <property type="match status" value="1"/>
</dbReference>
<protein>
    <submittedName>
        <fullName evidence="2">Ribosomal protein S18 acetylase RimI-like enzyme</fullName>
    </submittedName>
</protein>
<dbReference type="Gene3D" id="3.40.630.30">
    <property type="match status" value="1"/>
</dbReference>
<dbReference type="Pfam" id="PF00583">
    <property type="entry name" value="Acetyltransf_1"/>
    <property type="match status" value="1"/>
</dbReference>
<dbReference type="EMBL" id="JAFBEH010000028">
    <property type="protein sequence ID" value="MBM7643105.1"/>
    <property type="molecule type" value="Genomic_DNA"/>
</dbReference>
<evidence type="ECO:0000313" key="3">
    <source>
        <dbReference type="Proteomes" id="UP000697472"/>
    </source>
</evidence>
<dbReference type="InterPro" id="IPR016181">
    <property type="entry name" value="Acyl_CoA_acyltransferase"/>
</dbReference>
<keyword evidence="3" id="KW-1185">Reference proteome</keyword>
<dbReference type="CDD" id="cd04301">
    <property type="entry name" value="NAT_SF"/>
    <property type="match status" value="1"/>
</dbReference>
<accession>A0ABS2PTR5</accession>
<proteinExistence type="predicted"/>
<feature type="domain" description="N-acetyltransferase" evidence="1">
    <location>
        <begin position="1"/>
        <end position="74"/>
    </location>
</feature>
<evidence type="ECO:0000313" key="2">
    <source>
        <dbReference type="EMBL" id="MBM7643105.1"/>
    </source>
</evidence>
<evidence type="ECO:0000259" key="1">
    <source>
        <dbReference type="PROSITE" id="PS51186"/>
    </source>
</evidence>
<sequence>MDNGLRGRGLSSKLLQKIFEVAKNQGYKQVYLETAAELAAAISVYEYFGFKHLQAPIDNGAGHNAMDIWMLKEL</sequence>
<name>A0ABS2PTR5_9STRE</name>